<protein>
    <recommendedName>
        <fullName evidence="2">Homing endonuclease LAGLIDADG domain-containing protein</fullName>
    </recommendedName>
</protein>
<geneLocation type="mitochondrion" evidence="1"/>
<reference evidence="1" key="1">
    <citation type="journal article" date="2019" name="Mitochondrial DNA Part B Resour">
        <title>Characterization of the complete mitochondrial genome of Drechslerella brochopaga, a fungal species trapping nematodes with constricting rings.</title>
        <authorList>
            <person name="Fang M."/>
            <person name="Wang S."/>
            <person name="Xu J."/>
            <person name="Jiang L."/>
            <person name="Zhou D."/>
            <person name="Zhang K.-Q."/>
            <person name="Zhang Y."/>
        </authorList>
    </citation>
    <scope>NUCLEOTIDE SEQUENCE</scope>
    <source>
        <strain evidence="1">YMF1.03216</strain>
    </source>
</reference>
<dbReference type="EMBL" id="MK550698">
    <property type="protein sequence ID" value="QBL02528.1"/>
    <property type="molecule type" value="Genomic_DNA"/>
</dbReference>
<dbReference type="RefSeq" id="YP_009568447.1">
    <property type="nucleotide sequence ID" value="NC_041248.1"/>
</dbReference>
<proteinExistence type="predicted"/>
<dbReference type="AlphaFoldDB" id="A0A481ZQ79"/>
<dbReference type="SUPFAM" id="SSF55608">
    <property type="entry name" value="Homing endonucleases"/>
    <property type="match status" value="1"/>
</dbReference>
<name>A0A481ZQ79_9PEZI</name>
<dbReference type="Gene3D" id="3.10.28.10">
    <property type="entry name" value="Homing endonucleases"/>
    <property type="match status" value="1"/>
</dbReference>
<gene>
    <name evidence="1" type="primary">orf101</name>
</gene>
<reference evidence="1" key="2">
    <citation type="submission" date="2019-02" db="EMBL/GenBank/DDBJ databases">
        <authorList>
            <person name="Fang M.L."/>
            <person name="Zhang Y."/>
        </authorList>
    </citation>
    <scope>NUCLEOTIDE SEQUENCE</scope>
    <source>
        <strain evidence="1">YMF1.03216</strain>
    </source>
</reference>
<dbReference type="InterPro" id="IPR027434">
    <property type="entry name" value="Homing_endonucl"/>
</dbReference>
<dbReference type="GeneID" id="39411786"/>
<evidence type="ECO:0000313" key="1">
    <source>
        <dbReference type="EMBL" id="QBL02528.1"/>
    </source>
</evidence>
<evidence type="ECO:0008006" key="2">
    <source>
        <dbReference type="Google" id="ProtNLM"/>
    </source>
</evidence>
<keyword evidence="1" id="KW-0496">Mitochondrion</keyword>
<organism evidence="1">
    <name type="scientific">Orbilia brochopaga</name>
    <dbReference type="NCBI Taxonomy" id="3140254"/>
    <lineage>
        <taxon>Eukaryota</taxon>
        <taxon>Fungi</taxon>
        <taxon>Dikarya</taxon>
        <taxon>Ascomycota</taxon>
        <taxon>Pezizomycotina</taxon>
        <taxon>Orbiliomycetes</taxon>
        <taxon>Orbiliales</taxon>
        <taxon>Orbiliaceae</taxon>
        <taxon>Orbilia</taxon>
    </lineage>
</organism>
<sequence length="101" mass="11483">MRLISTFLLAKIIKINEAAPLLKAALLHRSALCAREACFHLSIGKNSKYKIGYYVNPGFSIGLHKKILSLLEKYNHILEALVLLVNKQKILFNLEFFLSKI</sequence>
<accession>A0A481ZQ79</accession>